<sequence length="234" mass="26116">MADTTNNKEKFLNHLADRLGTPRHSLGDKKIEAVHDLAQTTLTDKTQDELLEIAKEKCKTIHTPVVEVNYADLLPKLEELITDYGNGNLLFPDDNRFKEFELDSLLAKEDAHTWKCGNEFRDENIRVAADTNVAVAFAEFFLAESGSVVVESNAGQGRSLHFLPKRYISIIPKSKIVPRSTQAAAYYTEKRERGEETGAIHFISGPSNSGDIEMQLVVGVHGPLEVTYLVVMDK</sequence>
<dbReference type="InterPro" id="IPR024185">
    <property type="entry name" value="FTHF_cligase-like_sf"/>
</dbReference>
<gene>
    <name evidence="2" type="ORF">CBF31_04480</name>
</gene>
<dbReference type="RefSeq" id="WP_126831199.1">
    <property type="nucleotide sequence ID" value="NZ_CBCRYB010000004.1"/>
</dbReference>
<dbReference type="OrthoDB" id="9794157at2"/>
<dbReference type="Pfam" id="PF02589">
    <property type="entry name" value="LUD_dom"/>
    <property type="match status" value="1"/>
</dbReference>
<dbReference type="PANTHER" id="PTHR43682:SF1">
    <property type="entry name" value="LACTATE UTILIZATION PROTEIN C"/>
    <property type="match status" value="1"/>
</dbReference>
<reference evidence="2 3" key="1">
    <citation type="submission" date="2017-05" db="EMBL/GenBank/DDBJ databases">
        <title>Vagococcus spp. assemblies.</title>
        <authorList>
            <person name="Gulvik C.A."/>
        </authorList>
    </citation>
    <scope>NUCLEOTIDE SEQUENCE [LARGE SCALE GENOMIC DNA]</scope>
    <source>
        <strain evidence="2 3">CCUG 41755</strain>
    </source>
</reference>
<proteinExistence type="predicted"/>
<evidence type="ECO:0000259" key="1">
    <source>
        <dbReference type="Pfam" id="PF02589"/>
    </source>
</evidence>
<dbReference type="AlphaFoldDB" id="A0A430A7A5"/>
<organism evidence="2 3">
    <name type="scientific">Vagococcus fessus</name>
    <dbReference type="NCBI Taxonomy" id="120370"/>
    <lineage>
        <taxon>Bacteria</taxon>
        <taxon>Bacillati</taxon>
        <taxon>Bacillota</taxon>
        <taxon>Bacilli</taxon>
        <taxon>Lactobacillales</taxon>
        <taxon>Enterococcaceae</taxon>
        <taxon>Vagococcus</taxon>
    </lineage>
</organism>
<accession>A0A430A7A5</accession>
<dbReference type="SUPFAM" id="SSF100950">
    <property type="entry name" value="NagB/RpiA/CoA transferase-like"/>
    <property type="match status" value="1"/>
</dbReference>
<feature type="domain" description="LUD" evidence="1">
    <location>
        <begin position="52"/>
        <end position="231"/>
    </location>
</feature>
<protein>
    <submittedName>
        <fullName evidence="2">Lactate utilization protein C</fullName>
    </submittedName>
</protein>
<dbReference type="EMBL" id="NGJY01000002">
    <property type="protein sequence ID" value="RSU02988.1"/>
    <property type="molecule type" value="Genomic_DNA"/>
</dbReference>
<dbReference type="Gene3D" id="3.40.50.10420">
    <property type="entry name" value="NagB/RpiA/CoA transferase-like"/>
    <property type="match status" value="1"/>
</dbReference>
<evidence type="ECO:0000313" key="2">
    <source>
        <dbReference type="EMBL" id="RSU02988.1"/>
    </source>
</evidence>
<name>A0A430A7A5_9ENTE</name>
<evidence type="ECO:0000313" key="3">
    <source>
        <dbReference type="Proteomes" id="UP000287101"/>
    </source>
</evidence>
<dbReference type="PANTHER" id="PTHR43682">
    <property type="entry name" value="LACTATE UTILIZATION PROTEIN C"/>
    <property type="match status" value="1"/>
</dbReference>
<dbReference type="Proteomes" id="UP000287101">
    <property type="component" value="Unassembled WGS sequence"/>
</dbReference>
<dbReference type="InterPro" id="IPR003741">
    <property type="entry name" value="LUD_dom"/>
</dbReference>
<dbReference type="InterPro" id="IPR037171">
    <property type="entry name" value="NagB/RpiA_transferase-like"/>
</dbReference>
<keyword evidence="3" id="KW-1185">Reference proteome</keyword>
<comment type="caution">
    <text evidence="2">The sequence shown here is derived from an EMBL/GenBank/DDBJ whole genome shotgun (WGS) entry which is preliminary data.</text>
</comment>